<reference evidence="2 3" key="1">
    <citation type="submission" date="2022-10" db="EMBL/GenBank/DDBJ databases">
        <title>Paucibacter sp. hw1 Genome sequencing.</title>
        <authorList>
            <person name="Park S."/>
        </authorList>
    </citation>
    <scope>NUCLEOTIDE SEQUENCE [LARGE SCALE GENOMIC DNA]</scope>
    <source>
        <strain evidence="3">hw1</strain>
    </source>
</reference>
<organism evidence="2 3">
    <name type="scientific">Roseateles albus</name>
    <dbReference type="NCBI Taxonomy" id="2987525"/>
    <lineage>
        <taxon>Bacteria</taxon>
        <taxon>Pseudomonadati</taxon>
        <taxon>Pseudomonadota</taxon>
        <taxon>Betaproteobacteria</taxon>
        <taxon>Burkholderiales</taxon>
        <taxon>Sphaerotilaceae</taxon>
        <taxon>Roseateles</taxon>
    </lineage>
</organism>
<dbReference type="Proteomes" id="UP001221189">
    <property type="component" value="Unassembled WGS sequence"/>
</dbReference>
<protein>
    <submittedName>
        <fullName evidence="2">PEP-CTERM sorting domain-containing protein</fullName>
    </submittedName>
</protein>
<evidence type="ECO:0000313" key="3">
    <source>
        <dbReference type="Proteomes" id="UP001221189"/>
    </source>
</evidence>
<sequence>MFIAYNDKGSFTKDLGITTNQFLVQGLNVSVLGSEYSRFQALGGTGTVWSLQATNQNDFGANPFEINTWITKNSSQVAGNLTNALFNNASQNLAGFFAQSDLSANNAGIGLDAGVNNIEWTGLVGTEDYANGYTNLGNTYGASSAVGEAADIVYLTSSGPFASSKVLVVPFTTVQVNFDGSTITAAATLAPIPEPSTYAMLMAGLVGLGFVARRRQA</sequence>
<dbReference type="Pfam" id="PF07589">
    <property type="entry name" value="PEP-CTERM"/>
    <property type="match status" value="1"/>
</dbReference>
<comment type="caution">
    <text evidence="2">The sequence shown here is derived from an EMBL/GenBank/DDBJ whole genome shotgun (WGS) entry which is preliminary data.</text>
</comment>
<dbReference type="InterPro" id="IPR013424">
    <property type="entry name" value="Ice-binding_C"/>
</dbReference>
<proteinExistence type="predicted"/>
<keyword evidence="3" id="KW-1185">Reference proteome</keyword>
<feature type="domain" description="Ice-binding protein C-terminal" evidence="1">
    <location>
        <begin position="191"/>
        <end position="215"/>
    </location>
</feature>
<evidence type="ECO:0000259" key="1">
    <source>
        <dbReference type="Pfam" id="PF07589"/>
    </source>
</evidence>
<gene>
    <name evidence="2" type="ORF">PRZ03_05445</name>
</gene>
<dbReference type="EMBL" id="JAQQXT010000003">
    <property type="protein sequence ID" value="MDC8771009.1"/>
    <property type="molecule type" value="Genomic_DNA"/>
</dbReference>
<accession>A0ABT5KAN9</accession>
<evidence type="ECO:0000313" key="2">
    <source>
        <dbReference type="EMBL" id="MDC8771009.1"/>
    </source>
</evidence>
<name>A0ABT5KAN9_9BURK</name>
<dbReference type="NCBIfam" id="TIGR02595">
    <property type="entry name" value="PEP_CTERM"/>
    <property type="match status" value="1"/>
</dbReference>